<organism evidence="1 2">
    <name type="scientific">Streptomyces albipurpureus</name>
    <dbReference type="NCBI Taxonomy" id="2897419"/>
    <lineage>
        <taxon>Bacteria</taxon>
        <taxon>Bacillati</taxon>
        <taxon>Actinomycetota</taxon>
        <taxon>Actinomycetes</taxon>
        <taxon>Kitasatosporales</taxon>
        <taxon>Streptomycetaceae</taxon>
        <taxon>Streptomyces</taxon>
    </lineage>
</organism>
<accession>A0ABT0UER2</accession>
<dbReference type="RefSeq" id="WP_250917417.1">
    <property type="nucleotide sequence ID" value="NZ_JAMQAW010000002.1"/>
</dbReference>
<dbReference type="Proteomes" id="UP001431429">
    <property type="component" value="Unassembled WGS sequence"/>
</dbReference>
<keyword evidence="2" id="KW-1185">Reference proteome</keyword>
<dbReference type="InterPro" id="IPR011051">
    <property type="entry name" value="RmlC_Cupin_sf"/>
</dbReference>
<evidence type="ECO:0000313" key="2">
    <source>
        <dbReference type="Proteomes" id="UP001431429"/>
    </source>
</evidence>
<evidence type="ECO:0000313" key="1">
    <source>
        <dbReference type="EMBL" id="MCM2387058.1"/>
    </source>
</evidence>
<gene>
    <name evidence="1" type="ORF">NBG84_01800</name>
</gene>
<reference evidence="1" key="1">
    <citation type="submission" date="2022-06" db="EMBL/GenBank/DDBJ databases">
        <title>Genome public.</title>
        <authorList>
            <person name="Sun Q."/>
        </authorList>
    </citation>
    <scope>NUCLEOTIDE SEQUENCE</scope>
    <source>
        <strain evidence="1">CWNU-1</strain>
    </source>
</reference>
<proteinExistence type="predicted"/>
<sequence>MAQSPTFGVLARLAEVGAAPADRGELWRLDAVARQLDANIVRLAAGERVRGQSEPDLDVLLCVLSGSGEVETAGQREPLEPGSVAWLPQGTERALLAGDGGLVYVTAHRRRPGLTPGGAGAGAAEGGEPACLLSRICPSCDRPSDDLGARYCGRCGTELPY</sequence>
<comment type="caution">
    <text evidence="1">The sequence shown here is derived from an EMBL/GenBank/DDBJ whole genome shotgun (WGS) entry which is preliminary data.</text>
</comment>
<dbReference type="EMBL" id="JAMQAW010000002">
    <property type="protein sequence ID" value="MCM2387058.1"/>
    <property type="molecule type" value="Genomic_DNA"/>
</dbReference>
<dbReference type="InterPro" id="IPR014710">
    <property type="entry name" value="RmlC-like_jellyroll"/>
</dbReference>
<protein>
    <submittedName>
        <fullName evidence="1">Uncharacterized protein</fullName>
    </submittedName>
</protein>
<name>A0ABT0UER2_9ACTN</name>
<dbReference type="Gene3D" id="2.60.120.10">
    <property type="entry name" value="Jelly Rolls"/>
    <property type="match status" value="1"/>
</dbReference>
<dbReference type="SUPFAM" id="SSF51182">
    <property type="entry name" value="RmlC-like cupins"/>
    <property type="match status" value="1"/>
</dbReference>